<evidence type="ECO:0000313" key="2">
    <source>
        <dbReference type="Proteomes" id="UP000824782"/>
    </source>
</evidence>
<accession>A0AAV6YF81</accession>
<dbReference type="EMBL" id="WNYA01068288">
    <property type="protein sequence ID" value="KAG8535391.1"/>
    <property type="molecule type" value="Genomic_DNA"/>
</dbReference>
<keyword evidence="2" id="KW-1185">Reference proteome</keyword>
<dbReference type="AlphaFoldDB" id="A0AAV6YF81"/>
<reference evidence="1" key="1">
    <citation type="thesis" date="2020" institute="ProQuest LLC" country="789 East Eisenhower Parkway, Ann Arbor, MI, USA">
        <title>Comparative Genomics and Chromosome Evolution.</title>
        <authorList>
            <person name="Mudd A.B."/>
        </authorList>
    </citation>
    <scope>NUCLEOTIDE SEQUENCE</scope>
    <source>
        <strain evidence="1">237g6f4</strain>
        <tissue evidence="1">Blood</tissue>
    </source>
</reference>
<name>A0AAV6YF81_ENGPU</name>
<sequence length="101" mass="11523">MSCGYSGAASRSPHGDLTEMASLGRIVHKWLIIQNNLHSCQTYLRRQKRSAPRLVVYQSLCMSRDMRKKRRVRYEDGPTEPLVGSETVMTAGVSWNWGTYC</sequence>
<comment type="caution">
    <text evidence="1">The sequence shown here is derived from an EMBL/GenBank/DDBJ whole genome shotgun (WGS) entry which is preliminary data.</text>
</comment>
<proteinExistence type="predicted"/>
<organism evidence="1 2">
    <name type="scientific">Engystomops pustulosus</name>
    <name type="common">Tungara frog</name>
    <name type="synonym">Physalaemus pustulosus</name>
    <dbReference type="NCBI Taxonomy" id="76066"/>
    <lineage>
        <taxon>Eukaryota</taxon>
        <taxon>Metazoa</taxon>
        <taxon>Chordata</taxon>
        <taxon>Craniata</taxon>
        <taxon>Vertebrata</taxon>
        <taxon>Euteleostomi</taxon>
        <taxon>Amphibia</taxon>
        <taxon>Batrachia</taxon>
        <taxon>Anura</taxon>
        <taxon>Neobatrachia</taxon>
        <taxon>Hyloidea</taxon>
        <taxon>Leptodactylidae</taxon>
        <taxon>Leiuperinae</taxon>
        <taxon>Engystomops</taxon>
    </lineage>
</organism>
<protein>
    <submittedName>
        <fullName evidence="1">Uncharacterized protein</fullName>
    </submittedName>
</protein>
<gene>
    <name evidence="1" type="ORF">GDO81_028650</name>
</gene>
<dbReference type="Proteomes" id="UP000824782">
    <property type="component" value="Unassembled WGS sequence"/>
</dbReference>
<evidence type="ECO:0000313" key="1">
    <source>
        <dbReference type="EMBL" id="KAG8535391.1"/>
    </source>
</evidence>